<proteinExistence type="predicted"/>
<dbReference type="AlphaFoldDB" id="A0A1C7FHE9"/>
<protein>
    <submittedName>
        <fullName evidence="1">Uncharacterized protein</fullName>
    </submittedName>
</protein>
<gene>
    <name evidence="1" type="ORF">VSVS05_03381</name>
</gene>
<sequence length="32" mass="3614">MLLIITRSITMSADVEEPSVIRCPQPVHLLHN</sequence>
<evidence type="ECO:0000313" key="1">
    <source>
        <dbReference type="EMBL" id="ANU38419.1"/>
    </source>
</evidence>
<reference evidence="1 2" key="1">
    <citation type="submission" date="2016-07" db="EMBL/GenBank/DDBJ databases">
        <title>Genome sequencing of Vibrio scophthalmi strain VS-05, an isolated from Paralichthys olivaceus.</title>
        <authorList>
            <person name="Han H.-J."/>
        </authorList>
    </citation>
    <scope>NUCLEOTIDE SEQUENCE [LARGE SCALE GENOMIC DNA]</scope>
    <source>
        <strain evidence="1 2">VS-05</strain>
    </source>
</reference>
<dbReference type="Proteomes" id="UP000092528">
    <property type="component" value="Chromosome 2"/>
</dbReference>
<name>A0A1C7FHE9_9VIBR</name>
<keyword evidence="2" id="KW-1185">Reference proteome</keyword>
<dbReference type="EMBL" id="CP016415">
    <property type="protein sequence ID" value="ANU38419.1"/>
    <property type="molecule type" value="Genomic_DNA"/>
</dbReference>
<accession>A0A1C7FHE9</accession>
<evidence type="ECO:0000313" key="2">
    <source>
        <dbReference type="Proteomes" id="UP000092528"/>
    </source>
</evidence>
<organism evidence="1 2">
    <name type="scientific">Vibrio scophthalmi</name>
    <dbReference type="NCBI Taxonomy" id="45658"/>
    <lineage>
        <taxon>Bacteria</taxon>
        <taxon>Pseudomonadati</taxon>
        <taxon>Pseudomonadota</taxon>
        <taxon>Gammaproteobacteria</taxon>
        <taxon>Vibrionales</taxon>
        <taxon>Vibrionaceae</taxon>
        <taxon>Vibrio</taxon>
    </lineage>
</organism>